<dbReference type="InterPro" id="IPR011004">
    <property type="entry name" value="Trimer_LpxA-like_sf"/>
</dbReference>
<comment type="subunit">
    <text evidence="1 13">Homotrimer.</text>
</comment>
<dbReference type="InterPro" id="IPR036271">
    <property type="entry name" value="Tet_transcr_reg_TetR-rel_C_sf"/>
</dbReference>
<dbReference type="AlphaFoldDB" id="A0A160NWL1"/>
<gene>
    <name evidence="13" type="primary">dapD</name>
    <name evidence="17" type="ORF">SLA_1436</name>
</gene>
<dbReference type="SUPFAM" id="SSF51161">
    <property type="entry name" value="Trimeric LpxA-like enzymes"/>
    <property type="match status" value="1"/>
</dbReference>
<proteinExistence type="inferred from homology"/>
<dbReference type="Pfam" id="PF14789">
    <property type="entry name" value="THDPS_M"/>
    <property type="match status" value="1"/>
</dbReference>
<evidence type="ECO:0000256" key="6">
    <source>
        <dbReference type="ARBA" id="ARBA00022842"/>
    </source>
</evidence>
<keyword evidence="10 13" id="KW-0457">Lysine biosynthesis</keyword>
<feature type="domain" description="HTH tetR-type" evidence="16">
    <location>
        <begin position="9"/>
        <end position="69"/>
    </location>
</feature>
<dbReference type="Proteomes" id="UP000217676">
    <property type="component" value="Chromosome"/>
</dbReference>
<dbReference type="InterPro" id="IPR026586">
    <property type="entry name" value="Type2_DapD"/>
</dbReference>
<comment type="similarity">
    <text evidence="13">Belongs to the type 2 tetrahydrodipicolinate N-succinyltransferase family.</text>
</comment>
<dbReference type="NCBIfam" id="TIGR03535">
    <property type="entry name" value="DapD_actino"/>
    <property type="match status" value="1"/>
</dbReference>
<reference evidence="17 18" key="1">
    <citation type="journal article" date="2016" name="Genome Announc.">
        <title>Complete Genome Sequence of Thiostrepton-Producing Streptomyces laurentii ATCC 31255.</title>
        <authorList>
            <person name="Doi K."/>
            <person name="Fujino Y."/>
            <person name="Nagayoshi Y."/>
            <person name="Ohshima T."/>
            <person name="Ogata S."/>
        </authorList>
    </citation>
    <scope>NUCLEOTIDE SEQUENCE [LARGE SCALE GENOMIC DNA]</scope>
    <source>
        <strain evidence="17 18">ATCC 31255</strain>
    </source>
</reference>
<dbReference type="InterPro" id="IPR019875">
    <property type="entry name" value="DapD_actinobacteria"/>
</dbReference>
<dbReference type="Gene3D" id="1.10.357.10">
    <property type="entry name" value="Tetracycline Repressor, domain 2"/>
    <property type="match status" value="1"/>
</dbReference>
<keyword evidence="7 13" id="KW-0220">Diaminopimelate biosynthesis</keyword>
<dbReference type="InterPro" id="IPR032784">
    <property type="entry name" value="THDPS_M"/>
</dbReference>
<dbReference type="InterPro" id="IPR038361">
    <property type="entry name" value="THDPS_M_sf"/>
</dbReference>
<dbReference type="KEGG" id="slau:SLA_1436"/>
<dbReference type="InterPro" id="IPR001451">
    <property type="entry name" value="Hexapep"/>
</dbReference>
<dbReference type="PANTHER" id="PTHR47506:SF6">
    <property type="entry name" value="HTH-TYPE TRANSCRIPTIONAL REPRESSOR NEMR"/>
    <property type="match status" value="1"/>
</dbReference>
<dbReference type="GO" id="GO:0009089">
    <property type="term" value="P:lysine biosynthetic process via diaminopimelate"/>
    <property type="evidence" value="ECO:0007669"/>
    <property type="project" value="UniProtKB-UniRule"/>
</dbReference>
<dbReference type="GO" id="GO:0008666">
    <property type="term" value="F:2,3,4,5-tetrahydropyridine-2,6-dicarboxylate N-succinyltransferase activity"/>
    <property type="evidence" value="ECO:0007669"/>
    <property type="project" value="UniProtKB-UniRule"/>
</dbReference>
<feature type="binding site" evidence="13">
    <location>
        <position position="503"/>
    </location>
    <ligand>
        <name>succinyl-CoA</name>
        <dbReference type="ChEBI" id="CHEBI:57292"/>
    </ligand>
</feature>
<evidence type="ECO:0000256" key="5">
    <source>
        <dbReference type="ARBA" id="ARBA00022723"/>
    </source>
</evidence>
<sequence>MARPRRHDPGRRDRIVDAALRVAGRSGLAGLSHRTVAAEADVPLGSTTYHFASLDELLVAALREANDTFGRALRESPGIADPASDLAAVLARLMGEWLGGERRGVELEYELYLAALRRPALRPVAAEWAEDVSRVLAARTDPATARGVVALMDGICLQVLLTDGRYDEAYARELLARVLDGGRCGVAGTGVGQAAGAAGGSQAGPAGRFVGRHPRPVGPRGPSTVRFSVMTTAPRTTGAVAAGLATLAGDGTVLDTWFPAPELTDTPGPAGTERLSADAAVNALGEGAAKALGVDARRGVEVVAVRTVIASLDDKPLDAHDAYLRLHLLSHRLVKPHGQSLDGVFGLLANVAWTSLGPVAVDDLEKVRLNARAEGLHLSVTSVDKFPRMTDYVAPAGVRIADADRVRLGAHLAAGTTVMHEGFVNFNAGTLGTSMVEGRISAGVVVGDGSDIGGGASTMGTLSGGGNVVISIGERCLIGAEAGVGIALGDECVVEAGLYVTAGTQVTLPDGQIVKARELSGASNILFRRNSVTGAVEARPNNAVWGGLNEVLHSHN</sequence>
<dbReference type="Gene3D" id="3.30.70.2010">
    <property type="match status" value="1"/>
</dbReference>
<evidence type="ECO:0000256" key="12">
    <source>
        <dbReference type="ARBA" id="ARBA00023315"/>
    </source>
</evidence>
<evidence type="ECO:0000256" key="7">
    <source>
        <dbReference type="ARBA" id="ARBA00022915"/>
    </source>
</evidence>
<feature type="active site" description="Acyl-anhydride intermediate" evidence="13">
    <location>
        <position position="437"/>
    </location>
</feature>
<dbReference type="InterPro" id="IPR009057">
    <property type="entry name" value="Homeodomain-like_sf"/>
</dbReference>
<keyword evidence="2 13" id="KW-0963">Cytoplasm</keyword>
<dbReference type="Pfam" id="PF17940">
    <property type="entry name" value="TetR_C_31"/>
    <property type="match status" value="1"/>
</dbReference>
<dbReference type="InterPro" id="IPR001647">
    <property type="entry name" value="HTH_TetR"/>
</dbReference>
<feature type="binding site" evidence="13">
    <location>
        <position position="457"/>
    </location>
    <ligand>
        <name>succinyl-CoA</name>
        <dbReference type="ChEBI" id="CHEBI:57292"/>
    </ligand>
</feature>
<keyword evidence="9 14" id="KW-0238">DNA-binding</keyword>
<dbReference type="EMBL" id="AP017424">
    <property type="protein sequence ID" value="BAU82375.1"/>
    <property type="molecule type" value="Genomic_DNA"/>
</dbReference>
<evidence type="ECO:0000256" key="8">
    <source>
        <dbReference type="ARBA" id="ARBA00023015"/>
    </source>
</evidence>
<dbReference type="InterPro" id="IPR041583">
    <property type="entry name" value="TetR_C_31"/>
</dbReference>
<dbReference type="SUPFAM" id="SSF46689">
    <property type="entry name" value="Homeodomain-like"/>
    <property type="match status" value="1"/>
</dbReference>
<feature type="binding site" evidence="13">
    <location>
        <position position="454"/>
    </location>
    <ligand>
        <name>succinyl-CoA</name>
        <dbReference type="ChEBI" id="CHEBI:57292"/>
    </ligand>
</feature>
<feature type="binding site" evidence="13">
    <location>
        <position position="515"/>
    </location>
    <ligand>
        <name>succinyl-CoA</name>
        <dbReference type="ChEBI" id="CHEBI:57292"/>
    </ligand>
</feature>
<evidence type="ECO:0000259" key="16">
    <source>
        <dbReference type="PROSITE" id="PS50977"/>
    </source>
</evidence>
<dbReference type="GO" id="GO:0019877">
    <property type="term" value="P:diaminopimelate biosynthetic process"/>
    <property type="evidence" value="ECO:0007669"/>
    <property type="project" value="UniProtKB-UniRule"/>
</dbReference>
<evidence type="ECO:0000256" key="14">
    <source>
        <dbReference type="PROSITE-ProRule" id="PRU00335"/>
    </source>
</evidence>
<evidence type="ECO:0000256" key="10">
    <source>
        <dbReference type="ARBA" id="ARBA00023154"/>
    </source>
</evidence>
<dbReference type="FunFam" id="2.160.10.10:FF:000009">
    <property type="entry name" value="2,3,4,5-tetrahydropyridine-2,6-dicarboxylate N-succinyltransferase"/>
    <property type="match status" value="1"/>
</dbReference>
<dbReference type="PROSITE" id="PS50977">
    <property type="entry name" value="HTH_TETR_2"/>
    <property type="match status" value="1"/>
</dbReference>
<evidence type="ECO:0000313" key="18">
    <source>
        <dbReference type="Proteomes" id="UP000217676"/>
    </source>
</evidence>
<dbReference type="GO" id="GO:0005737">
    <property type="term" value="C:cytoplasm"/>
    <property type="evidence" value="ECO:0007669"/>
    <property type="project" value="UniProtKB-SubCell"/>
</dbReference>
<organism evidence="17 18">
    <name type="scientific">Streptomyces laurentii</name>
    <dbReference type="NCBI Taxonomy" id="39478"/>
    <lineage>
        <taxon>Bacteria</taxon>
        <taxon>Bacillati</taxon>
        <taxon>Actinomycetota</taxon>
        <taxon>Actinomycetes</taxon>
        <taxon>Kitasatosporales</taxon>
        <taxon>Streptomycetaceae</taxon>
        <taxon>Streptomyces</taxon>
    </lineage>
</organism>
<dbReference type="HAMAP" id="MF_02122">
    <property type="entry name" value="DapD_type2"/>
    <property type="match status" value="1"/>
</dbReference>
<dbReference type="SUPFAM" id="SSF48498">
    <property type="entry name" value="Tetracyclin repressor-like, C-terminal domain"/>
    <property type="match status" value="1"/>
</dbReference>
<protein>
    <recommendedName>
        <fullName evidence="13">2,3,4,5-tetrahydropyridine-2,6-dicarboxylate N-succinyltransferase</fullName>
        <ecNumber evidence="13">2.3.1.117</ecNumber>
    </recommendedName>
    <alternativeName>
        <fullName evidence="13">Tetrahydrodipicolinate N-succinyltransferase</fullName>
        <shortName evidence="13">THDP succinyltransferase</shortName>
        <shortName evidence="13">THP succinyltransferase</shortName>
    </alternativeName>
    <alternativeName>
        <fullName evidence="13">Tetrahydropicolinate succinylase</fullName>
    </alternativeName>
</protein>
<keyword evidence="18" id="KW-1185">Reference proteome</keyword>
<keyword evidence="3 13" id="KW-0028">Amino-acid biosynthesis</keyword>
<feature type="region of interest" description="Disordered" evidence="15">
    <location>
        <begin position="195"/>
        <end position="224"/>
    </location>
</feature>
<evidence type="ECO:0000313" key="17">
    <source>
        <dbReference type="EMBL" id="BAU82375.1"/>
    </source>
</evidence>
<dbReference type="EC" id="2.3.1.117" evidence="13"/>
<evidence type="ECO:0000256" key="13">
    <source>
        <dbReference type="HAMAP-Rule" id="MF_02122"/>
    </source>
</evidence>
<evidence type="ECO:0000256" key="11">
    <source>
        <dbReference type="ARBA" id="ARBA00023163"/>
    </source>
</evidence>
<keyword evidence="6 13" id="KW-0460">Magnesium</keyword>
<keyword evidence="11" id="KW-0804">Transcription</keyword>
<evidence type="ECO:0000256" key="4">
    <source>
        <dbReference type="ARBA" id="ARBA00022679"/>
    </source>
</evidence>
<feature type="binding site" evidence="13">
    <location>
        <position position="404"/>
    </location>
    <ligand>
        <name>Mg(2+)</name>
        <dbReference type="ChEBI" id="CHEBI:18420"/>
        <label>1</label>
        <note>ligand shared between trimeric partners</note>
    </ligand>
</feature>
<comment type="catalytic activity">
    <reaction evidence="13">
        <text>(S)-2,3,4,5-tetrahydrodipicolinate + succinyl-CoA + H2O = (S)-2-succinylamino-6-oxoheptanedioate + CoA</text>
        <dbReference type="Rhea" id="RHEA:17325"/>
        <dbReference type="ChEBI" id="CHEBI:15377"/>
        <dbReference type="ChEBI" id="CHEBI:15685"/>
        <dbReference type="ChEBI" id="CHEBI:16845"/>
        <dbReference type="ChEBI" id="CHEBI:57287"/>
        <dbReference type="ChEBI" id="CHEBI:57292"/>
        <dbReference type="EC" id="2.3.1.117"/>
    </reaction>
</comment>
<feature type="binding site" evidence="13">
    <location>
        <position position="439"/>
    </location>
    <ligand>
        <name>succinyl-CoA</name>
        <dbReference type="ChEBI" id="CHEBI:57292"/>
    </ligand>
</feature>
<name>A0A160NWL1_STRLU</name>
<feature type="binding site" evidence="13">
    <location>
        <position position="421"/>
    </location>
    <ligand>
        <name>Mg(2+)</name>
        <dbReference type="ChEBI" id="CHEBI:18420"/>
        <label>2</label>
        <note>ligand shared between trimeric partners</note>
    </ligand>
</feature>
<feature type="binding site" evidence="13">
    <location>
        <position position="480"/>
    </location>
    <ligand>
        <name>succinyl-CoA</name>
        <dbReference type="ChEBI" id="CHEBI:57292"/>
    </ligand>
</feature>
<dbReference type="GO" id="GO:0003677">
    <property type="term" value="F:DNA binding"/>
    <property type="evidence" value="ECO:0007669"/>
    <property type="project" value="UniProtKB-UniRule"/>
</dbReference>
<dbReference type="Pfam" id="PF14602">
    <property type="entry name" value="Hexapep_2"/>
    <property type="match status" value="1"/>
</dbReference>
<evidence type="ECO:0000256" key="2">
    <source>
        <dbReference type="ARBA" id="ARBA00022490"/>
    </source>
</evidence>
<evidence type="ECO:0000256" key="3">
    <source>
        <dbReference type="ARBA" id="ARBA00022605"/>
    </source>
</evidence>
<evidence type="ECO:0000256" key="1">
    <source>
        <dbReference type="ARBA" id="ARBA00011233"/>
    </source>
</evidence>
<evidence type="ECO:0000256" key="15">
    <source>
        <dbReference type="SAM" id="MobiDB-lite"/>
    </source>
</evidence>
<comment type="pathway">
    <text evidence="13">Amino-acid biosynthesis; L-lysine biosynthesis via DAP pathway; LL-2,6-diaminopimelate from (S)-tetrahydrodipicolinate (succinylase route): step 1/3.</text>
</comment>
<feature type="binding site" evidence="13">
    <location>
        <begin position="495"/>
        <end position="496"/>
    </location>
    <ligand>
        <name>succinyl-CoA</name>
        <dbReference type="ChEBI" id="CHEBI:57292"/>
    </ligand>
</feature>
<feature type="DNA-binding region" description="H-T-H motif" evidence="14">
    <location>
        <begin position="32"/>
        <end position="51"/>
    </location>
</feature>
<accession>A0A160NWL1</accession>
<keyword evidence="4 13" id="KW-0808">Transferase</keyword>
<dbReference type="PANTHER" id="PTHR47506">
    <property type="entry name" value="TRANSCRIPTIONAL REGULATORY PROTEIN"/>
    <property type="match status" value="1"/>
</dbReference>
<dbReference type="Gene3D" id="3.30.60.70">
    <property type="entry name" value="Trimeric LpxA-like enzymes"/>
    <property type="match status" value="1"/>
</dbReference>
<dbReference type="GO" id="GO:0000287">
    <property type="term" value="F:magnesium ion binding"/>
    <property type="evidence" value="ECO:0007669"/>
    <property type="project" value="UniProtKB-UniRule"/>
</dbReference>
<keyword evidence="5 13" id="KW-0479">Metal-binding</keyword>
<evidence type="ECO:0000256" key="9">
    <source>
        <dbReference type="ARBA" id="ARBA00023125"/>
    </source>
</evidence>
<keyword evidence="8" id="KW-0805">Transcription regulation</keyword>
<dbReference type="Gene3D" id="2.160.10.10">
    <property type="entry name" value="Hexapeptide repeat proteins"/>
    <property type="match status" value="1"/>
</dbReference>
<feature type="binding site" evidence="13">
    <location>
        <begin position="528"/>
        <end position="531"/>
    </location>
    <ligand>
        <name>succinyl-CoA</name>
        <dbReference type="ChEBI" id="CHEBI:57292"/>
    </ligand>
</feature>
<dbReference type="CDD" id="cd04649">
    <property type="entry name" value="LbH_THP_succinylT_putative"/>
    <property type="match status" value="1"/>
</dbReference>
<dbReference type="UniPathway" id="UPA00034">
    <property type="reaction ID" value="UER00019"/>
</dbReference>
<comment type="function">
    <text evidence="13">Catalyzes the conversion of the cyclic tetrahydrodipicolinate (THDP) into the acyclic N-succinyl-L-2-amino-6-oxopimelate using succinyl-CoA.</text>
</comment>
<comment type="subcellular location">
    <subcellularLocation>
        <location evidence="13">Cytoplasm</location>
    </subcellularLocation>
</comment>
<keyword evidence="12 13" id="KW-0012">Acyltransferase</keyword>